<organism evidence="1 2">
    <name type="scientific">Lindgomyces ingoldianus</name>
    <dbReference type="NCBI Taxonomy" id="673940"/>
    <lineage>
        <taxon>Eukaryota</taxon>
        <taxon>Fungi</taxon>
        <taxon>Dikarya</taxon>
        <taxon>Ascomycota</taxon>
        <taxon>Pezizomycotina</taxon>
        <taxon>Dothideomycetes</taxon>
        <taxon>Pleosporomycetidae</taxon>
        <taxon>Pleosporales</taxon>
        <taxon>Lindgomycetaceae</taxon>
        <taxon>Lindgomyces</taxon>
    </lineage>
</organism>
<evidence type="ECO:0000313" key="1">
    <source>
        <dbReference type="EMBL" id="KAF2472084.1"/>
    </source>
</evidence>
<sequence>MVFCKTCGVRVQSCGKEMNSMIQASSNDSSRYCETLSTKIFHGAEIAGRSMSRAIRERLGAALQNRVRLSSTAAGPSQRSSVQRQAPLSGQSASRSSIVSDGRLPKPEQSSMLLPATTGCLTYETTSRRASGGTDDCGSARQGRFRRRKLNGVHSPSAAEADTVVRRSGRNMWARRMPVPESALIVYQAHQRRWVAWRINEFLSCPWQDRLLQRHVREGQEWRQL</sequence>
<name>A0ACB6QYF3_9PLEO</name>
<dbReference type="EMBL" id="MU003503">
    <property type="protein sequence ID" value="KAF2472084.1"/>
    <property type="molecule type" value="Genomic_DNA"/>
</dbReference>
<accession>A0ACB6QYF3</accession>
<dbReference type="Proteomes" id="UP000799755">
    <property type="component" value="Unassembled WGS sequence"/>
</dbReference>
<protein>
    <submittedName>
        <fullName evidence="1">Uncharacterized protein</fullName>
    </submittedName>
</protein>
<gene>
    <name evidence="1" type="ORF">BDR25DRAFT_18154</name>
</gene>
<proteinExistence type="predicted"/>
<keyword evidence="2" id="KW-1185">Reference proteome</keyword>
<reference evidence="1" key="1">
    <citation type="journal article" date="2020" name="Stud. Mycol.">
        <title>101 Dothideomycetes genomes: a test case for predicting lifestyles and emergence of pathogens.</title>
        <authorList>
            <person name="Haridas S."/>
            <person name="Albert R."/>
            <person name="Binder M."/>
            <person name="Bloem J."/>
            <person name="Labutti K."/>
            <person name="Salamov A."/>
            <person name="Andreopoulos B."/>
            <person name="Baker S."/>
            <person name="Barry K."/>
            <person name="Bills G."/>
            <person name="Bluhm B."/>
            <person name="Cannon C."/>
            <person name="Castanera R."/>
            <person name="Culley D."/>
            <person name="Daum C."/>
            <person name="Ezra D."/>
            <person name="Gonzalez J."/>
            <person name="Henrissat B."/>
            <person name="Kuo A."/>
            <person name="Liang C."/>
            <person name="Lipzen A."/>
            <person name="Lutzoni F."/>
            <person name="Magnuson J."/>
            <person name="Mondo S."/>
            <person name="Nolan M."/>
            <person name="Ohm R."/>
            <person name="Pangilinan J."/>
            <person name="Park H.-J."/>
            <person name="Ramirez L."/>
            <person name="Alfaro M."/>
            <person name="Sun H."/>
            <person name="Tritt A."/>
            <person name="Yoshinaga Y."/>
            <person name="Zwiers L.-H."/>
            <person name="Turgeon B."/>
            <person name="Goodwin S."/>
            <person name="Spatafora J."/>
            <person name="Crous P."/>
            <person name="Grigoriev I."/>
        </authorList>
    </citation>
    <scope>NUCLEOTIDE SEQUENCE</scope>
    <source>
        <strain evidence="1">ATCC 200398</strain>
    </source>
</reference>
<evidence type="ECO:0000313" key="2">
    <source>
        <dbReference type="Proteomes" id="UP000799755"/>
    </source>
</evidence>
<comment type="caution">
    <text evidence="1">The sequence shown here is derived from an EMBL/GenBank/DDBJ whole genome shotgun (WGS) entry which is preliminary data.</text>
</comment>